<dbReference type="WBParaSite" id="PTRK_0001128300.1">
    <property type="protein sequence ID" value="PTRK_0001128300.1"/>
    <property type="gene ID" value="PTRK_0001128300"/>
</dbReference>
<keyword evidence="2" id="KW-1185">Reference proteome</keyword>
<sequence length="600" mass="69659">MLTRKRGQSVINEIIQRRVNKKINERTTKERKRKLTNSNDGLPSSSSKNKISKVSTEKQSKKRNGVSEKDQENFKTILFHKHLVTKIARHITIPKDRYHFSLINSKIYDSIKETPFVGPEILNNRRLLIELFTSSFNSAGGTITVSIADISQKFVFFDCHSSDGNFSKMVQFCKYFKNQIQQICIEKKIANGKFTNYIQIGWLPILLQHINKENFPNFNILSFSYISFRCCQEGSYGEIPIDKVCFHECEFGTKSPFIFPNKMAQIYIDSNKCIPAALFSNIEEIDRGIGECQISMYTVENFNSFNDFVRKSKKFEMESQLTMNTLNFQTNFSSMALFEHIELRIDNAKSARVLTNLKHISSMNLDGLKELVLIFVKTPLILSEDFVATLCMLLQKSINLQVLRFCGDYRQRVKFTNYLNEETLMTNIPTSIKVLEVSIGNWHTQRCVDIVSKRLTQLELVIFNSVLDNSFRIEMILEKFKYVRNFVISFVEKSCKEIAYTWLVHFLTKTTAEEKIKNFDCLILNISGENFYNALVDIIKTQVPRICDQYDLVELDNGICEFTASWRKSNLPFIRKFLDTRCRYCCAGEQHKSLKTLSKS</sequence>
<feature type="compositionally biased region" description="Low complexity" evidence="1">
    <location>
        <begin position="44"/>
        <end position="54"/>
    </location>
</feature>
<name>A0A0N4ZS01_PARTI</name>
<evidence type="ECO:0000256" key="1">
    <source>
        <dbReference type="SAM" id="MobiDB-lite"/>
    </source>
</evidence>
<evidence type="ECO:0000313" key="3">
    <source>
        <dbReference type="WBParaSite" id="PTRK_0001128300.1"/>
    </source>
</evidence>
<accession>A0A0N4ZS01</accession>
<dbReference type="Proteomes" id="UP000038045">
    <property type="component" value="Unplaced"/>
</dbReference>
<dbReference type="AlphaFoldDB" id="A0A0N4ZS01"/>
<organism evidence="2 3">
    <name type="scientific">Parastrongyloides trichosuri</name>
    <name type="common">Possum-specific nematode worm</name>
    <dbReference type="NCBI Taxonomy" id="131310"/>
    <lineage>
        <taxon>Eukaryota</taxon>
        <taxon>Metazoa</taxon>
        <taxon>Ecdysozoa</taxon>
        <taxon>Nematoda</taxon>
        <taxon>Chromadorea</taxon>
        <taxon>Rhabditida</taxon>
        <taxon>Tylenchina</taxon>
        <taxon>Panagrolaimomorpha</taxon>
        <taxon>Strongyloidoidea</taxon>
        <taxon>Strongyloididae</taxon>
        <taxon>Parastrongyloides</taxon>
    </lineage>
</organism>
<protein>
    <submittedName>
        <fullName evidence="3">F-box domain-containing protein</fullName>
    </submittedName>
</protein>
<feature type="compositionally biased region" description="Basic and acidic residues" evidence="1">
    <location>
        <begin position="55"/>
        <end position="68"/>
    </location>
</feature>
<evidence type="ECO:0000313" key="2">
    <source>
        <dbReference type="Proteomes" id="UP000038045"/>
    </source>
</evidence>
<reference evidence="3" key="1">
    <citation type="submission" date="2017-02" db="UniProtKB">
        <authorList>
            <consortium name="WormBaseParasite"/>
        </authorList>
    </citation>
    <scope>IDENTIFICATION</scope>
</reference>
<feature type="region of interest" description="Disordered" evidence="1">
    <location>
        <begin position="21"/>
        <end position="68"/>
    </location>
</feature>
<proteinExistence type="predicted"/>